<keyword evidence="6" id="KW-1185">Reference proteome</keyword>
<dbReference type="Pfam" id="PF12484">
    <property type="entry name" value="PPE-SVP"/>
    <property type="match status" value="1"/>
</dbReference>
<dbReference type="OrthoDB" id="4753201at2"/>
<accession>A0A1X1ZCL8</accession>
<evidence type="ECO:0008006" key="7">
    <source>
        <dbReference type="Google" id="ProtNLM"/>
    </source>
</evidence>
<dbReference type="InterPro" id="IPR022171">
    <property type="entry name" value="PPE_C"/>
</dbReference>
<dbReference type="Proteomes" id="UP000193529">
    <property type="component" value="Unassembled WGS sequence"/>
</dbReference>
<dbReference type="SUPFAM" id="SSF140459">
    <property type="entry name" value="PE/PPE dimer-like"/>
    <property type="match status" value="1"/>
</dbReference>
<name>A0A1X1ZCL8_9MYCO</name>
<reference evidence="5 6" key="1">
    <citation type="submission" date="2016-01" db="EMBL/GenBank/DDBJ databases">
        <title>The new phylogeny of the genus Mycobacterium.</title>
        <authorList>
            <person name="Tarcisio F."/>
            <person name="Conor M."/>
            <person name="Antonella G."/>
            <person name="Elisabetta G."/>
            <person name="Giulia F.S."/>
            <person name="Sara T."/>
            <person name="Anna F."/>
            <person name="Clotilde B."/>
            <person name="Roberto B."/>
            <person name="Veronica D.S."/>
            <person name="Fabio R."/>
            <person name="Monica P."/>
            <person name="Olivier J."/>
            <person name="Enrico T."/>
            <person name="Nicola S."/>
        </authorList>
    </citation>
    <scope>NUCLEOTIDE SEQUENCE [LARGE SCALE GENOMIC DNA]</scope>
    <source>
        <strain evidence="5 6">DSM 44572</strain>
    </source>
</reference>
<proteinExistence type="inferred from homology"/>
<evidence type="ECO:0000256" key="1">
    <source>
        <dbReference type="ARBA" id="ARBA00010652"/>
    </source>
</evidence>
<organism evidence="5 6">
    <name type="scientific">Mycobacterium palustre</name>
    <dbReference type="NCBI Taxonomy" id="153971"/>
    <lineage>
        <taxon>Bacteria</taxon>
        <taxon>Bacillati</taxon>
        <taxon>Actinomycetota</taxon>
        <taxon>Actinomycetes</taxon>
        <taxon>Mycobacteriales</taxon>
        <taxon>Mycobacteriaceae</taxon>
        <taxon>Mycobacterium</taxon>
        <taxon>Mycobacterium simiae complex</taxon>
    </lineage>
</organism>
<feature type="region of interest" description="Disordered" evidence="2">
    <location>
        <begin position="370"/>
        <end position="389"/>
    </location>
</feature>
<dbReference type="FunFam" id="1.20.1260.20:FF:000001">
    <property type="entry name" value="PPE family protein PPE41"/>
    <property type="match status" value="1"/>
</dbReference>
<evidence type="ECO:0000256" key="2">
    <source>
        <dbReference type="SAM" id="MobiDB-lite"/>
    </source>
</evidence>
<feature type="domain" description="PPE family C-terminal" evidence="4">
    <location>
        <begin position="324"/>
        <end position="404"/>
    </location>
</feature>
<evidence type="ECO:0000313" key="5">
    <source>
        <dbReference type="EMBL" id="ORW21015.1"/>
    </source>
</evidence>
<dbReference type="PANTHER" id="PTHR46766:SF1">
    <property type="entry name" value="GLUTAMINE-RICH PROTEIN 2"/>
    <property type="match status" value="1"/>
</dbReference>
<dbReference type="InterPro" id="IPR000030">
    <property type="entry name" value="PPE_dom"/>
</dbReference>
<dbReference type="GO" id="GO:0052572">
    <property type="term" value="P:response to host immune response"/>
    <property type="evidence" value="ECO:0007669"/>
    <property type="project" value="TreeGrafter"/>
</dbReference>
<evidence type="ECO:0000259" key="4">
    <source>
        <dbReference type="Pfam" id="PF12484"/>
    </source>
</evidence>
<evidence type="ECO:0000259" key="3">
    <source>
        <dbReference type="Pfam" id="PF00823"/>
    </source>
</evidence>
<dbReference type="EMBL" id="LQPJ01000121">
    <property type="protein sequence ID" value="ORW21015.1"/>
    <property type="molecule type" value="Genomic_DNA"/>
</dbReference>
<evidence type="ECO:0000313" key="6">
    <source>
        <dbReference type="Proteomes" id="UP000193529"/>
    </source>
</evidence>
<comment type="similarity">
    <text evidence="1">Belongs to the mycobacterial PPE family.</text>
</comment>
<gene>
    <name evidence="5" type="ORF">AWC19_14825</name>
</gene>
<dbReference type="Gene3D" id="1.20.1260.20">
    <property type="entry name" value="PPE superfamily"/>
    <property type="match status" value="1"/>
</dbReference>
<dbReference type="InterPro" id="IPR038332">
    <property type="entry name" value="PPE_sf"/>
</dbReference>
<feature type="domain" description="PPE" evidence="3">
    <location>
        <begin position="3"/>
        <end position="165"/>
    </location>
</feature>
<dbReference type="PANTHER" id="PTHR46766">
    <property type="entry name" value="GLUTAMINE-RICH PROTEIN 2"/>
    <property type="match status" value="1"/>
</dbReference>
<dbReference type="Pfam" id="PF00823">
    <property type="entry name" value="PPE"/>
    <property type="match status" value="1"/>
</dbReference>
<protein>
    <recommendedName>
        <fullName evidence="7">PPE family protein</fullName>
    </recommendedName>
</protein>
<dbReference type="AlphaFoldDB" id="A0A1X1ZCL8"/>
<comment type="caution">
    <text evidence="5">The sequence shown here is derived from an EMBL/GenBank/DDBJ whole genome shotgun (WGS) entry which is preliminary data.</text>
</comment>
<sequence>MFDFGALPPEINSGRMYAGPGSGSLMAAAGAWDGVAAELGNTAAGYTSVIAELTSSWLGPASRSMLAAATPYVDWLNSAAAAAEEAGNQARAAAAALEAAFDLTVPPPVIAANRALLATLVATNFFGQNTPAIAATEAQYAEMWAQDATAMYGYAAASAVATRLTEFTEPAQNTDQGGLSAQAAAVSQALATPAGTSSQAAATTPALGVTPNTISGTSLVATINQALQQLSSGALASPLNPYNWWIVQQFANLNVANRTALSRGTVGLAYFSVGIMSFFGSITQQLTFGPGGATAGAGGAWYATPQFAGLHLGAVGSAAPNAVSASLSSATKIGGLSVPTNWASSPGVIEEQAAQAIAVDYVTDPQGGPSGLLRGIPMGSGGRRAGSAWPPREYGFRRSVLTRPPSAG</sequence>
<dbReference type="STRING" id="153971.AWC19_14825"/>
<dbReference type="RefSeq" id="WP_085079741.1">
    <property type="nucleotide sequence ID" value="NZ_JACKRZ010000071.1"/>
</dbReference>